<organism evidence="8 9">
    <name type="scientific">Duganella levis</name>
    <dbReference type="NCBI Taxonomy" id="2692169"/>
    <lineage>
        <taxon>Bacteria</taxon>
        <taxon>Pseudomonadati</taxon>
        <taxon>Pseudomonadota</taxon>
        <taxon>Betaproteobacteria</taxon>
        <taxon>Burkholderiales</taxon>
        <taxon>Oxalobacteraceae</taxon>
        <taxon>Telluria group</taxon>
        <taxon>Duganella</taxon>
    </lineage>
</organism>
<dbReference type="PANTHER" id="PTHR38459:SF1">
    <property type="entry name" value="PROPHAGE BACTOPRENOL-LINKED GLUCOSE TRANSLOCASE HOMOLOG"/>
    <property type="match status" value="1"/>
</dbReference>
<protein>
    <submittedName>
        <fullName evidence="8">GtrA family protein</fullName>
    </submittedName>
</protein>
<accession>A0ABW9W578</accession>
<keyword evidence="5 6" id="KW-0472">Membrane</keyword>
<evidence type="ECO:0000256" key="1">
    <source>
        <dbReference type="ARBA" id="ARBA00004141"/>
    </source>
</evidence>
<dbReference type="InterPro" id="IPR051401">
    <property type="entry name" value="GtrA_CellWall_Glycosyl"/>
</dbReference>
<feature type="transmembrane region" description="Helical" evidence="6">
    <location>
        <begin position="40"/>
        <end position="59"/>
    </location>
</feature>
<comment type="caution">
    <text evidence="8">The sequence shown here is derived from an EMBL/GenBank/DDBJ whole genome shotgun (WGS) entry which is preliminary data.</text>
</comment>
<feature type="transmembrane region" description="Helical" evidence="6">
    <location>
        <begin position="102"/>
        <end position="123"/>
    </location>
</feature>
<dbReference type="Pfam" id="PF04138">
    <property type="entry name" value="GtrA_DPMS_TM"/>
    <property type="match status" value="1"/>
</dbReference>
<dbReference type="Proteomes" id="UP000642144">
    <property type="component" value="Unassembled WGS sequence"/>
</dbReference>
<proteinExistence type="inferred from homology"/>
<dbReference type="EMBL" id="WWCT01000020">
    <property type="protein sequence ID" value="MYN29089.1"/>
    <property type="molecule type" value="Genomic_DNA"/>
</dbReference>
<dbReference type="InterPro" id="IPR007267">
    <property type="entry name" value="GtrA_DPMS_TM"/>
</dbReference>
<keyword evidence="4 6" id="KW-1133">Transmembrane helix</keyword>
<comment type="similarity">
    <text evidence="2">Belongs to the GtrA family.</text>
</comment>
<gene>
    <name evidence="8" type="ORF">GTP69_22040</name>
</gene>
<name>A0ABW9W578_9BURK</name>
<dbReference type="RefSeq" id="WP_161056867.1">
    <property type="nucleotide sequence ID" value="NZ_WWCT01000020.1"/>
</dbReference>
<evidence type="ECO:0000256" key="6">
    <source>
        <dbReference type="SAM" id="Phobius"/>
    </source>
</evidence>
<evidence type="ECO:0000313" key="9">
    <source>
        <dbReference type="Proteomes" id="UP000642144"/>
    </source>
</evidence>
<keyword evidence="3 6" id="KW-0812">Transmembrane</keyword>
<evidence type="ECO:0000256" key="2">
    <source>
        <dbReference type="ARBA" id="ARBA00009399"/>
    </source>
</evidence>
<evidence type="ECO:0000256" key="5">
    <source>
        <dbReference type="ARBA" id="ARBA00023136"/>
    </source>
</evidence>
<evidence type="ECO:0000313" key="8">
    <source>
        <dbReference type="EMBL" id="MYN29089.1"/>
    </source>
</evidence>
<keyword evidence="9" id="KW-1185">Reference proteome</keyword>
<evidence type="ECO:0000256" key="4">
    <source>
        <dbReference type="ARBA" id="ARBA00022989"/>
    </source>
</evidence>
<evidence type="ECO:0000259" key="7">
    <source>
        <dbReference type="Pfam" id="PF04138"/>
    </source>
</evidence>
<feature type="domain" description="GtrA/DPMS transmembrane" evidence="7">
    <location>
        <begin position="12"/>
        <end position="125"/>
    </location>
</feature>
<sequence>MPDRRSVIRFVTYAMVGAVGTLAQYVVLASFVSLHWAKPVTASVIGALVGAVINYLLNARFTFGSTAHSSALPKFAATAIFGAAVNGLLMKVLIDFANVNYLVAQVIASAAVLAITYSLNLVWTFRRSNVDAKA</sequence>
<reference evidence="8 9" key="1">
    <citation type="submission" date="2019-12" db="EMBL/GenBank/DDBJ databases">
        <title>Novel species isolated from a subtropical stream in China.</title>
        <authorList>
            <person name="Lu H."/>
        </authorList>
    </citation>
    <scope>NUCLEOTIDE SEQUENCE [LARGE SCALE GENOMIC DNA]</scope>
    <source>
        <strain evidence="8 9">CY42W</strain>
    </source>
</reference>
<evidence type="ECO:0000256" key="3">
    <source>
        <dbReference type="ARBA" id="ARBA00022692"/>
    </source>
</evidence>
<comment type="subcellular location">
    <subcellularLocation>
        <location evidence="1">Membrane</location>
        <topology evidence="1">Multi-pass membrane protein</topology>
    </subcellularLocation>
</comment>
<feature type="transmembrane region" description="Helical" evidence="6">
    <location>
        <begin position="71"/>
        <end position="90"/>
    </location>
</feature>
<dbReference type="PANTHER" id="PTHR38459">
    <property type="entry name" value="PROPHAGE BACTOPRENOL-LINKED GLUCOSE TRANSLOCASE HOMOLOG"/>
    <property type="match status" value="1"/>
</dbReference>
<feature type="transmembrane region" description="Helical" evidence="6">
    <location>
        <begin position="12"/>
        <end position="34"/>
    </location>
</feature>